<dbReference type="OrthoDB" id="455469at2"/>
<sequence length="187" mass="21711">MNSSQKFDIRLTERFLEDWADPPEDPLGELSHFEMGWRCFCFEYNHKVFIEIGDAQKEVFLDPDICMMIDNYFPKEIAKLSQGKPIEIDFGESWFTIMLLPIDNKINCTWIKFGTSCWEKQFEFDRTHVLDVLRGFLEEVMQLAVDKGYITAEEKDEFISPAFSGNTDAVAIAHPLPDGVTKRLKPL</sequence>
<gene>
    <name evidence="1" type="ORF">Osc7112_6169</name>
</gene>
<dbReference type="KEGG" id="oni:Osc7112_6169"/>
<organism evidence="1 2">
    <name type="scientific">Phormidium nigroviride PCC 7112</name>
    <dbReference type="NCBI Taxonomy" id="179408"/>
    <lineage>
        <taxon>Bacteria</taxon>
        <taxon>Bacillati</taxon>
        <taxon>Cyanobacteriota</taxon>
        <taxon>Cyanophyceae</taxon>
        <taxon>Oscillatoriophycideae</taxon>
        <taxon>Oscillatoriales</taxon>
        <taxon>Oscillatoriaceae</taxon>
        <taxon>Phormidium</taxon>
    </lineage>
</organism>
<dbReference type="EMBL" id="CP003614">
    <property type="protein sequence ID" value="AFZ10353.1"/>
    <property type="molecule type" value="Genomic_DNA"/>
</dbReference>
<evidence type="ECO:0000313" key="2">
    <source>
        <dbReference type="Proteomes" id="UP000010478"/>
    </source>
</evidence>
<dbReference type="eggNOG" id="ENOG5032V1F">
    <property type="taxonomic scope" value="Bacteria"/>
</dbReference>
<dbReference type="Proteomes" id="UP000010478">
    <property type="component" value="Chromosome"/>
</dbReference>
<name>K9VQI6_9CYAN</name>
<dbReference type="AlphaFoldDB" id="K9VQI6"/>
<protein>
    <submittedName>
        <fullName evidence="1">Uncharacterized protein</fullName>
    </submittedName>
</protein>
<proteinExistence type="predicted"/>
<dbReference type="RefSeq" id="WP_015179549.1">
    <property type="nucleotide sequence ID" value="NC_019729.1"/>
</dbReference>
<dbReference type="HOGENOM" id="CLU_1446310_0_0_3"/>
<keyword evidence="2" id="KW-1185">Reference proteome</keyword>
<evidence type="ECO:0000313" key="1">
    <source>
        <dbReference type="EMBL" id="AFZ10353.1"/>
    </source>
</evidence>
<reference evidence="1 2" key="1">
    <citation type="submission" date="2012-05" db="EMBL/GenBank/DDBJ databases">
        <title>Finished chromosome of genome of Oscillatoria sp. PCC 7112.</title>
        <authorList>
            <consortium name="US DOE Joint Genome Institute"/>
            <person name="Gugger M."/>
            <person name="Coursin T."/>
            <person name="Rippka R."/>
            <person name="Tandeau De Marsac N."/>
            <person name="Huntemann M."/>
            <person name="Wei C.-L."/>
            <person name="Han J."/>
            <person name="Detter J.C."/>
            <person name="Han C."/>
            <person name="Tapia R."/>
            <person name="Davenport K."/>
            <person name="Daligault H."/>
            <person name="Erkkila T."/>
            <person name="Gu W."/>
            <person name="Munk A.C.C."/>
            <person name="Teshima H."/>
            <person name="Xu Y."/>
            <person name="Chain P."/>
            <person name="Chen A."/>
            <person name="Krypides N."/>
            <person name="Mavromatis K."/>
            <person name="Markowitz V."/>
            <person name="Szeto E."/>
            <person name="Ivanova N."/>
            <person name="Mikhailova N."/>
            <person name="Ovchinnikova G."/>
            <person name="Pagani I."/>
            <person name="Pati A."/>
            <person name="Goodwin L."/>
            <person name="Peters L."/>
            <person name="Pitluck S."/>
            <person name="Woyke T."/>
            <person name="Kerfeld C."/>
        </authorList>
    </citation>
    <scope>NUCLEOTIDE SEQUENCE [LARGE SCALE GENOMIC DNA]</scope>
    <source>
        <strain evidence="1 2">PCC 7112</strain>
    </source>
</reference>
<accession>K9VQI6</accession>